<proteinExistence type="predicted"/>
<organism evidence="2 3">
    <name type="scientific">Nonomuraea turkmeniaca</name>
    <dbReference type="NCBI Taxonomy" id="103838"/>
    <lineage>
        <taxon>Bacteria</taxon>
        <taxon>Bacillati</taxon>
        <taxon>Actinomycetota</taxon>
        <taxon>Actinomycetes</taxon>
        <taxon>Streptosporangiales</taxon>
        <taxon>Streptosporangiaceae</taxon>
        <taxon>Nonomuraea</taxon>
    </lineage>
</organism>
<keyword evidence="3" id="KW-1185">Reference proteome</keyword>
<dbReference type="Pfam" id="PF22564">
    <property type="entry name" value="HAAS"/>
    <property type="match status" value="1"/>
</dbReference>
<dbReference type="AlphaFoldDB" id="A0A5S4EVE9"/>
<keyword evidence="1" id="KW-0812">Transmembrane</keyword>
<dbReference type="EMBL" id="VCKY01000397">
    <property type="protein sequence ID" value="TMR06964.1"/>
    <property type="molecule type" value="Genomic_DNA"/>
</dbReference>
<accession>A0A5S4EVE9</accession>
<sequence length="226" mass="24725">MRIDDYVADLNRALSGPHGPKRDLVVEARDSLTDTADALEADGLDRAEAERIAVAEFGPVAEIAPGYQSELTSTSGRRLGFLLFISVPITVLMWSALWRMYPADDDAWRNQPEWFSPVSRLLDIVQLGVGVYGGLTLFALGRGARWIRRPRLITRSLGLVVWISLPICIVLAQILTYGTEGANSLSTVPSVLANLVTAALWGLQVYCAARCMRITRASHPCADRSA</sequence>
<dbReference type="InterPro" id="IPR047928">
    <property type="entry name" value="Perm_prefix_1"/>
</dbReference>
<evidence type="ECO:0000313" key="2">
    <source>
        <dbReference type="EMBL" id="TMR06964.1"/>
    </source>
</evidence>
<gene>
    <name evidence="2" type="ORF">ETD86_52225</name>
</gene>
<comment type="caution">
    <text evidence="2">The sequence shown here is derived from an EMBL/GenBank/DDBJ whole genome shotgun (WGS) entry which is preliminary data.</text>
</comment>
<feature type="transmembrane region" description="Helical" evidence="1">
    <location>
        <begin position="187"/>
        <end position="209"/>
    </location>
</feature>
<feature type="transmembrane region" description="Helical" evidence="1">
    <location>
        <begin position="121"/>
        <end position="140"/>
    </location>
</feature>
<keyword evidence="1" id="KW-1133">Transmembrane helix</keyword>
<feature type="transmembrane region" description="Helical" evidence="1">
    <location>
        <begin position="79"/>
        <end position="101"/>
    </location>
</feature>
<dbReference type="Proteomes" id="UP000309128">
    <property type="component" value="Unassembled WGS sequence"/>
</dbReference>
<dbReference type="RefSeq" id="WP_138674040.1">
    <property type="nucleotide sequence ID" value="NZ_VCKY01000397.1"/>
</dbReference>
<evidence type="ECO:0000256" key="1">
    <source>
        <dbReference type="SAM" id="Phobius"/>
    </source>
</evidence>
<dbReference type="OrthoDB" id="5187995at2"/>
<feature type="transmembrane region" description="Helical" evidence="1">
    <location>
        <begin position="152"/>
        <end position="175"/>
    </location>
</feature>
<protein>
    <submittedName>
        <fullName evidence="2">Uncharacterized protein</fullName>
    </submittedName>
</protein>
<reference evidence="2 3" key="1">
    <citation type="submission" date="2019-05" db="EMBL/GenBank/DDBJ databases">
        <title>Draft genome sequence of Nonomuraea turkmeniaca DSM 43926.</title>
        <authorList>
            <person name="Saricaoglu S."/>
            <person name="Isik K."/>
        </authorList>
    </citation>
    <scope>NUCLEOTIDE SEQUENCE [LARGE SCALE GENOMIC DNA]</scope>
    <source>
        <strain evidence="2 3">DSM 43926</strain>
    </source>
</reference>
<keyword evidence="1" id="KW-0472">Membrane</keyword>
<name>A0A5S4EVE9_9ACTN</name>
<dbReference type="NCBIfam" id="NF038403">
    <property type="entry name" value="perm_prefix_1"/>
    <property type="match status" value="1"/>
</dbReference>
<evidence type="ECO:0000313" key="3">
    <source>
        <dbReference type="Proteomes" id="UP000309128"/>
    </source>
</evidence>